<sequence length="190" mass="21767">MKQSLHKINVKAISGEEQVLSRFEGKVLLIVNVASRCGFTPQYLALQKLYEKYRGQGFRILAFPSNDFGRQEPAEDKEIEKFCINNFGISFNLFSKVRVLGPKQSPLYRYLQESDLVAVGKAGIKTMIMQFLTGILLKIRGDVVPKPNDVRWNFHKFLIDKEGFPVARYSSEIEPDSPLLVKRLEAELRK</sequence>
<dbReference type="GO" id="GO:0034599">
    <property type="term" value="P:cellular response to oxidative stress"/>
    <property type="evidence" value="ECO:0007669"/>
    <property type="project" value="TreeGrafter"/>
</dbReference>
<dbReference type="PANTHER" id="PTHR11592">
    <property type="entry name" value="GLUTATHIONE PEROXIDASE"/>
    <property type="match status" value="1"/>
</dbReference>
<dbReference type="PANTHER" id="PTHR11592:SF78">
    <property type="entry name" value="GLUTATHIONE PEROXIDASE"/>
    <property type="match status" value="1"/>
</dbReference>
<dbReference type="Pfam" id="PF00255">
    <property type="entry name" value="GSHPx"/>
    <property type="match status" value="1"/>
</dbReference>
<comment type="similarity">
    <text evidence="1">Belongs to the glutathione peroxidase family.</text>
</comment>
<dbReference type="AlphaFoldDB" id="A0A381RK64"/>
<gene>
    <name evidence="4" type="ORF">METZ01_LOCUS43161</name>
</gene>
<accession>A0A381RK64</accession>
<protein>
    <recommendedName>
        <fullName evidence="5">Glutathione peroxidase</fullName>
    </recommendedName>
</protein>
<keyword evidence="2" id="KW-0575">Peroxidase</keyword>
<dbReference type="Gene3D" id="3.40.30.10">
    <property type="entry name" value="Glutaredoxin"/>
    <property type="match status" value="1"/>
</dbReference>
<dbReference type="PROSITE" id="PS00460">
    <property type="entry name" value="GLUTATHIONE_PEROXID_1"/>
    <property type="match status" value="1"/>
</dbReference>
<dbReference type="CDD" id="cd00340">
    <property type="entry name" value="GSH_Peroxidase"/>
    <property type="match status" value="1"/>
</dbReference>
<evidence type="ECO:0000256" key="2">
    <source>
        <dbReference type="ARBA" id="ARBA00022559"/>
    </source>
</evidence>
<dbReference type="InterPro" id="IPR029759">
    <property type="entry name" value="GPX_AS"/>
</dbReference>
<dbReference type="InterPro" id="IPR000889">
    <property type="entry name" value="Glutathione_peroxidase"/>
</dbReference>
<reference evidence="4" key="1">
    <citation type="submission" date="2018-05" db="EMBL/GenBank/DDBJ databases">
        <authorList>
            <person name="Lanie J.A."/>
            <person name="Ng W.-L."/>
            <person name="Kazmierczak K.M."/>
            <person name="Andrzejewski T.M."/>
            <person name="Davidsen T.M."/>
            <person name="Wayne K.J."/>
            <person name="Tettelin H."/>
            <person name="Glass J.I."/>
            <person name="Rusch D."/>
            <person name="Podicherti R."/>
            <person name="Tsui H.-C.T."/>
            <person name="Winkler M.E."/>
        </authorList>
    </citation>
    <scope>NUCLEOTIDE SEQUENCE</scope>
</reference>
<dbReference type="InterPro" id="IPR036249">
    <property type="entry name" value="Thioredoxin-like_sf"/>
</dbReference>
<dbReference type="PROSITE" id="PS51355">
    <property type="entry name" value="GLUTATHIONE_PEROXID_3"/>
    <property type="match status" value="1"/>
</dbReference>
<evidence type="ECO:0000256" key="1">
    <source>
        <dbReference type="ARBA" id="ARBA00006926"/>
    </source>
</evidence>
<dbReference type="PIRSF" id="PIRSF000303">
    <property type="entry name" value="Glutathion_perox"/>
    <property type="match status" value="1"/>
</dbReference>
<dbReference type="EMBL" id="UINC01001883">
    <property type="protein sequence ID" value="SUZ90307.1"/>
    <property type="molecule type" value="Genomic_DNA"/>
</dbReference>
<evidence type="ECO:0000313" key="4">
    <source>
        <dbReference type="EMBL" id="SUZ90307.1"/>
    </source>
</evidence>
<dbReference type="SUPFAM" id="SSF52833">
    <property type="entry name" value="Thioredoxin-like"/>
    <property type="match status" value="1"/>
</dbReference>
<proteinExistence type="inferred from homology"/>
<evidence type="ECO:0008006" key="5">
    <source>
        <dbReference type="Google" id="ProtNLM"/>
    </source>
</evidence>
<name>A0A381RK64_9ZZZZ</name>
<organism evidence="4">
    <name type="scientific">marine metagenome</name>
    <dbReference type="NCBI Taxonomy" id="408172"/>
    <lineage>
        <taxon>unclassified sequences</taxon>
        <taxon>metagenomes</taxon>
        <taxon>ecological metagenomes</taxon>
    </lineage>
</organism>
<evidence type="ECO:0000256" key="3">
    <source>
        <dbReference type="ARBA" id="ARBA00023002"/>
    </source>
</evidence>
<keyword evidence="3" id="KW-0560">Oxidoreductase</keyword>
<dbReference type="PRINTS" id="PR01011">
    <property type="entry name" value="GLUTPROXDASE"/>
</dbReference>
<dbReference type="GO" id="GO:0004601">
    <property type="term" value="F:peroxidase activity"/>
    <property type="evidence" value="ECO:0007669"/>
    <property type="project" value="UniProtKB-KW"/>
</dbReference>